<keyword evidence="2" id="KW-1185">Reference proteome</keyword>
<dbReference type="STRING" id="1837282.A6F49_06445"/>
<organism evidence="1 2">
    <name type="scientific">Enteractinococcus helveticum</name>
    <dbReference type="NCBI Taxonomy" id="1837282"/>
    <lineage>
        <taxon>Bacteria</taxon>
        <taxon>Bacillati</taxon>
        <taxon>Actinomycetota</taxon>
        <taxon>Actinomycetes</taxon>
        <taxon>Micrococcales</taxon>
        <taxon>Micrococcaceae</taxon>
    </lineage>
</organism>
<evidence type="ECO:0000313" key="1">
    <source>
        <dbReference type="EMBL" id="OAV62571.1"/>
    </source>
</evidence>
<dbReference type="EMBL" id="LXEY01000011">
    <property type="protein sequence ID" value="OAV62571.1"/>
    <property type="molecule type" value="Genomic_DNA"/>
</dbReference>
<accession>A0A1B7M1X3</accession>
<dbReference type="RefSeq" id="WP_043057039.1">
    <property type="nucleotide sequence ID" value="NZ_LXEY01000011.1"/>
</dbReference>
<protein>
    <submittedName>
        <fullName evidence="1">Uncharacterized protein</fullName>
    </submittedName>
</protein>
<sequence length="86" mass="9850">MTITAPAGFTPRNWDAEKYRSLEPEERYEVYDGPTTGGLESWHEADQDIKIDVDHYCLEGQWMVLDLAGAKRLHADLTALLEQLEQ</sequence>
<comment type="caution">
    <text evidence="1">The sequence shown here is derived from an EMBL/GenBank/DDBJ whole genome shotgun (WGS) entry which is preliminary data.</text>
</comment>
<name>A0A1B7M1X3_9MICC</name>
<proteinExistence type="predicted"/>
<dbReference type="Proteomes" id="UP000078292">
    <property type="component" value="Unassembled WGS sequence"/>
</dbReference>
<evidence type="ECO:0000313" key="2">
    <source>
        <dbReference type="Proteomes" id="UP000078292"/>
    </source>
</evidence>
<reference evidence="1 2" key="1">
    <citation type="submission" date="2016-04" db="EMBL/GenBank/DDBJ databases">
        <title>First whole genome shotgun sequence of the bacterium Enteractinococcus sp. strain UASWS1574.</title>
        <authorList>
            <person name="Crovadore J."/>
            <person name="Chablais R."/>
            <person name="Lefort F."/>
        </authorList>
    </citation>
    <scope>NUCLEOTIDE SEQUENCE [LARGE SCALE GENOMIC DNA]</scope>
    <source>
        <strain evidence="1 2">UASWS1574</strain>
    </source>
</reference>
<gene>
    <name evidence="1" type="ORF">A6F49_06445</name>
</gene>
<dbReference type="AlphaFoldDB" id="A0A1B7M1X3"/>